<evidence type="ECO:0000256" key="2">
    <source>
        <dbReference type="SAM" id="Phobius"/>
    </source>
</evidence>
<name>A0A3E0WEW2_9GAMM</name>
<evidence type="ECO:0000313" key="4">
    <source>
        <dbReference type="Proteomes" id="UP000256763"/>
    </source>
</evidence>
<keyword evidence="2" id="KW-0812">Transmembrane</keyword>
<keyword evidence="4" id="KW-1185">Reference proteome</keyword>
<evidence type="ECO:0000256" key="1">
    <source>
        <dbReference type="SAM" id="MobiDB-lite"/>
    </source>
</evidence>
<comment type="caution">
    <text evidence="3">The sequence shown here is derived from an EMBL/GenBank/DDBJ whole genome shotgun (WGS) entry which is preliminary data.</text>
</comment>
<dbReference type="EMBL" id="NFZW01000066">
    <property type="protein sequence ID" value="RFA30851.1"/>
    <property type="molecule type" value="Genomic_DNA"/>
</dbReference>
<sequence>MSLNDRLEPLRRKLDPLIQLLFPDWQALKEPTPGLRPLPKNRMPTSRQLTGRSGGKWQNGMFDCDGRYLLWRTETPQFWTNKPSLIDMALMLSMSAFFISGVILLVGDWVS</sequence>
<feature type="transmembrane region" description="Helical" evidence="2">
    <location>
        <begin position="85"/>
        <end position="106"/>
    </location>
</feature>
<dbReference type="Proteomes" id="UP000256763">
    <property type="component" value="Unassembled WGS sequence"/>
</dbReference>
<dbReference type="RefSeq" id="WP_147305238.1">
    <property type="nucleotide sequence ID" value="NZ_NFZV01000071.1"/>
</dbReference>
<proteinExistence type="predicted"/>
<evidence type="ECO:0000313" key="3">
    <source>
        <dbReference type="EMBL" id="RFA30851.1"/>
    </source>
</evidence>
<reference evidence="4" key="1">
    <citation type="submission" date="2017-05" db="EMBL/GenBank/DDBJ databases">
        <authorList>
            <person name="Sharma S."/>
            <person name="Sidhu C."/>
            <person name="Pinnaka A.K."/>
        </authorList>
    </citation>
    <scope>NUCLEOTIDE SEQUENCE [LARGE SCALE GENOMIC DNA]</scope>
    <source>
        <strain evidence="4">AK93</strain>
    </source>
</reference>
<keyword evidence="2" id="KW-1133">Transmembrane helix</keyword>
<keyword evidence="2" id="KW-0472">Membrane</keyword>
<protein>
    <submittedName>
        <fullName evidence="3">Uncharacterized protein</fullName>
    </submittedName>
</protein>
<organism evidence="3 4">
    <name type="scientific">Alkalilimnicola ehrlichii</name>
    <dbReference type="NCBI Taxonomy" id="351052"/>
    <lineage>
        <taxon>Bacteria</taxon>
        <taxon>Pseudomonadati</taxon>
        <taxon>Pseudomonadota</taxon>
        <taxon>Gammaproteobacteria</taxon>
        <taxon>Chromatiales</taxon>
        <taxon>Ectothiorhodospiraceae</taxon>
        <taxon>Alkalilimnicola</taxon>
    </lineage>
</organism>
<feature type="non-terminal residue" evidence="3">
    <location>
        <position position="111"/>
    </location>
</feature>
<feature type="region of interest" description="Disordered" evidence="1">
    <location>
        <begin position="32"/>
        <end position="56"/>
    </location>
</feature>
<accession>A0A3E0WEW2</accession>
<dbReference type="AlphaFoldDB" id="A0A3E0WEW2"/>
<gene>
    <name evidence="3" type="ORF">CAL65_22655</name>
</gene>